<name>A0A0G3EHF9_9BACT</name>
<gene>
    <name evidence="1" type="ORF">L21SP4_01579</name>
</gene>
<dbReference type="RefSeq" id="WP_052882113.1">
    <property type="nucleotide sequence ID" value="NZ_CP010904.1"/>
</dbReference>
<reference evidence="1 2" key="2">
    <citation type="journal article" date="2016" name="ISME J.">
        <title>Characterization of the first cultured representative of Verrucomicrobia subdivision 5 indicates the proposal of a novel phylum.</title>
        <authorList>
            <person name="Spring S."/>
            <person name="Bunk B."/>
            <person name="Sproer C."/>
            <person name="Schumann P."/>
            <person name="Rohde M."/>
            <person name="Tindall B.J."/>
            <person name="Klenk H.P."/>
        </authorList>
    </citation>
    <scope>NUCLEOTIDE SEQUENCE [LARGE SCALE GENOMIC DNA]</scope>
    <source>
        <strain evidence="1 2">L21-Fru-AB</strain>
    </source>
</reference>
<dbReference type="Proteomes" id="UP000035268">
    <property type="component" value="Chromosome"/>
</dbReference>
<proteinExistence type="predicted"/>
<dbReference type="KEGG" id="vbl:L21SP4_01579"/>
<evidence type="ECO:0000313" key="2">
    <source>
        <dbReference type="Proteomes" id="UP000035268"/>
    </source>
</evidence>
<reference evidence="2" key="1">
    <citation type="submission" date="2015-02" db="EMBL/GenBank/DDBJ databases">
        <title>Description and complete genome sequence of the first cultured representative of the subdivision 5 of the Verrucomicrobia phylum.</title>
        <authorList>
            <person name="Spring S."/>
            <person name="Bunk B."/>
            <person name="Sproer C."/>
            <person name="Klenk H.-P."/>
        </authorList>
    </citation>
    <scope>NUCLEOTIDE SEQUENCE [LARGE SCALE GENOMIC DNA]</scope>
    <source>
        <strain evidence="2">L21-Fru-AB</strain>
    </source>
</reference>
<keyword evidence="2" id="KW-1185">Reference proteome</keyword>
<accession>A0A0G3EHF9</accession>
<dbReference type="AlphaFoldDB" id="A0A0G3EHF9"/>
<organism evidence="1 2">
    <name type="scientific">Kiritimatiella glycovorans</name>
    <dbReference type="NCBI Taxonomy" id="1307763"/>
    <lineage>
        <taxon>Bacteria</taxon>
        <taxon>Pseudomonadati</taxon>
        <taxon>Kiritimatiellota</taxon>
        <taxon>Kiritimatiellia</taxon>
        <taxon>Kiritimatiellales</taxon>
        <taxon>Kiritimatiellaceae</taxon>
        <taxon>Kiritimatiella</taxon>
    </lineage>
</organism>
<evidence type="ECO:0000313" key="1">
    <source>
        <dbReference type="EMBL" id="AKJ64822.1"/>
    </source>
</evidence>
<sequence length="207" mass="22989">MEMEQNSEKPSKRTPIWKLDCTSICTMLGIGLSTDELENAVIPRACPCFGSRLAEDRGLLLQAAHQGAHHENEFSREVSHLLDDKFREEVAWVSRASLDTVRERLDSLAAESYELPGILWGLLTDPCEQKLTLGRTVAHACLHRGLSAIRPRCDVSLTDIAPPDSTVPTEDLSVGELRAKVTEQAATIERMLDYISRTRPEGMVIGH</sequence>
<dbReference type="STRING" id="1307763.L21SP4_01579"/>
<dbReference type="EMBL" id="CP010904">
    <property type="protein sequence ID" value="AKJ64822.1"/>
    <property type="molecule type" value="Genomic_DNA"/>
</dbReference>
<protein>
    <submittedName>
        <fullName evidence="1">Uncharacterized protein</fullName>
    </submittedName>
</protein>